<evidence type="ECO:0000256" key="8">
    <source>
        <dbReference type="ARBA" id="ARBA00023004"/>
    </source>
</evidence>
<proteinExistence type="predicted"/>
<evidence type="ECO:0000256" key="1">
    <source>
        <dbReference type="ARBA" id="ARBA00022448"/>
    </source>
</evidence>
<dbReference type="InterPro" id="IPR013611">
    <property type="entry name" value="Transp-assoc_OB_typ2"/>
</dbReference>
<dbReference type="InterPro" id="IPR015853">
    <property type="entry name" value="ABC_transpr_FbpC"/>
</dbReference>
<protein>
    <submittedName>
        <fullName evidence="12">ABC transporter ATP-binding protein</fullName>
    </submittedName>
</protein>
<evidence type="ECO:0000259" key="11">
    <source>
        <dbReference type="PROSITE" id="PS50893"/>
    </source>
</evidence>
<dbReference type="RefSeq" id="WP_255924969.1">
    <property type="nucleotide sequence ID" value="NZ_JANFNH010000001.1"/>
</dbReference>
<keyword evidence="10" id="KW-0472">Membrane</keyword>
<dbReference type="PANTHER" id="PTHR42781:SF5">
    <property type="entry name" value="PUTRESCINE TRANSPORT ATP-BINDING PROTEIN POTG"/>
    <property type="match status" value="1"/>
</dbReference>
<evidence type="ECO:0000313" key="12">
    <source>
        <dbReference type="EMBL" id="MCQ4041034.1"/>
    </source>
</evidence>
<dbReference type="InterPro" id="IPR003439">
    <property type="entry name" value="ABC_transporter-like_ATP-bd"/>
</dbReference>
<comment type="caution">
    <text evidence="12">The sequence shown here is derived from an EMBL/GenBank/DDBJ whole genome shotgun (WGS) entry which is preliminary data.</text>
</comment>
<organism evidence="12 13">
    <name type="scientific">Streptantibioticus rubrisoli</name>
    <dbReference type="NCBI Taxonomy" id="1387313"/>
    <lineage>
        <taxon>Bacteria</taxon>
        <taxon>Bacillati</taxon>
        <taxon>Actinomycetota</taxon>
        <taxon>Actinomycetes</taxon>
        <taxon>Kitasatosporales</taxon>
        <taxon>Streptomycetaceae</taxon>
        <taxon>Streptantibioticus</taxon>
    </lineage>
</organism>
<dbReference type="Gene3D" id="3.40.50.300">
    <property type="entry name" value="P-loop containing nucleotide triphosphate hydrolases"/>
    <property type="match status" value="1"/>
</dbReference>
<dbReference type="PROSITE" id="PS00211">
    <property type="entry name" value="ABC_TRANSPORTER_1"/>
    <property type="match status" value="1"/>
</dbReference>
<keyword evidence="7" id="KW-1278">Translocase</keyword>
<gene>
    <name evidence="12" type="ORF">NON19_03080</name>
</gene>
<name>A0ABT1P6N6_9ACTN</name>
<dbReference type="InterPro" id="IPR008995">
    <property type="entry name" value="Mo/tungstate-bd_C_term_dom"/>
</dbReference>
<reference evidence="12 13" key="1">
    <citation type="submission" date="2022-06" db="EMBL/GenBank/DDBJ databases">
        <title>Draft genome sequence of type strain Streptomyces rubrisoli DSM 42083.</title>
        <authorList>
            <person name="Duangmal K."/>
            <person name="Klaysubun C."/>
        </authorList>
    </citation>
    <scope>NUCLEOTIDE SEQUENCE [LARGE SCALE GENOMIC DNA]</scope>
    <source>
        <strain evidence="12 13">DSM 42083</strain>
    </source>
</reference>
<dbReference type="PROSITE" id="PS50893">
    <property type="entry name" value="ABC_TRANSPORTER_2"/>
    <property type="match status" value="1"/>
</dbReference>
<keyword evidence="3" id="KW-0410">Iron transport</keyword>
<evidence type="ECO:0000256" key="7">
    <source>
        <dbReference type="ARBA" id="ARBA00022967"/>
    </source>
</evidence>
<keyword evidence="1" id="KW-0813">Transport</keyword>
<sequence length="361" mass="38125">MSGLSISALHAAHGHTTVLRDLELRVPNGALACVLGPSGCGKSTLLRIIAGFHRPASGTVTVGGRTLNDDHTQVPAERRRIGCVPQDGALFPHLSVAANVGFGLPRAERRERVAEMLDLVGLNGLADRHPHQLSGGQQQRIALARALAPRPELLLLDEPFAALDAALRAELRTEVATTLRRAGATAVLVTHDVDEALAFADLIAVMRDGRIVQCDAPHALYHRPADTGVARTLGEANLVPAKLAADHAITAFGELPLTDGASDTDEDAVVLLRPHQLRLSTTSGPHTVEARVVNSGFRGHDYRLELAPDPRHELATPLIAYTPADAPPPTGETLHIAAHGTVHPLAPDQVPPDQVPNSATA</sequence>
<feature type="domain" description="ABC transporter" evidence="11">
    <location>
        <begin position="4"/>
        <end position="233"/>
    </location>
</feature>
<accession>A0ABT1P6N6</accession>
<dbReference type="Proteomes" id="UP001206206">
    <property type="component" value="Unassembled WGS sequence"/>
</dbReference>
<dbReference type="SMART" id="SM00382">
    <property type="entry name" value="AAA"/>
    <property type="match status" value="1"/>
</dbReference>
<dbReference type="InterPro" id="IPR003593">
    <property type="entry name" value="AAA+_ATPase"/>
</dbReference>
<dbReference type="EMBL" id="JANFNH010000001">
    <property type="protein sequence ID" value="MCQ4041034.1"/>
    <property type="molecule type" value="Genomic_DNA"/>
</dbReference>
<evidence type="ECO:0000256" key="9">
    <source>
        <dbReference type="ARBA" id="ARBA00023065"/>
    </source>
</evidence>
<keyword evidence="4" id="KW-0997">Cell inner membrane</keyword>
<dbReference type="GO" id="GO:0005524">
    <property type="term" value="F:ATP binding"/>
    <property type="evidence" value="ECO:0007669"/>
    <property type="project" value="UniProtKB-KW"/>
</dbReference>
<evidence type="ECO:0000256" key="5">
    <source>
        <dbReference type="ARBA" id="ARBA00022741"/>
    </source>
</evidence>
<evidence type="ECO:0000256" key="3">
    <source>
        <dbReference type="ARBA" id="ARBA00022496"/>
    </source>
</evidence>
<keyword evidence="8" id="KW-0408">Iron</keyword>
<keyword evidence="2" id="KW-1003">Cell membrane</keyword>
<dbReference type="InterPro" id="IPR017871">
    <property type="entry name" value="ABC_transporter-like_CS"/>
</dbReference>
<evidence type="ECO:0000313" key="13">
    <source>
        <dbReference type="Proteomes" id="UP001206206"/>
    </source>
</evidence>
<dbReference type="SUPFAM" id="SSF50331">
    <property type="entry name" value="MOP-like"/>
    <property type="match status" value="1"/>
</dbReference>
<dbReference type="Pfam" id="PF08402">
    <property type="entry name" value="TOBE_2"/>
    <property type="match status" value="1"/>
</dbReference>
<dbReference type="Pfam" id="PF00005">
    <property type="entry name" value="ABC_tran"/>
    <property type="match status" value="1"/>
</dbReference>
<evidence type="ECO:0000256" key="6">
    <source>
        <dbReference type="ARBA" id="ARBA00022840"/>
    </source>
</evidence>
<dbReference type="SUPFAM" id="SSF52540">
    <property type="entry name" value="P-loop containing nucleoside triphosphate hydrolases"/>
    <property type="match status" value="1"/>
</dbReference>
<evidence type="ECO:0000256" key="4">
    <source>
        <dbReference type="ARBA" id="ARBA00022519"/>
    </source>
</evidence>
<dbReference type="PANTHER" id="PTHR42781">
    <property type="entry name" value="SPERMIDINE/PUTRESCINE IMPORT ATP-BINDING PROTEIN POTA"/>
    <property type="match status" value="1"/>
</dbReference>
<dbReference type="CDD" id="cd03259">
    <property type="entry name" value="ABC_Carb_Solutes_like"/>
    <property type="match status" value="1"/>
</dbReference>
<keyword evidence="9" id="KW-0406">Ion transport</keyword>
<dbReference type="InterPro" id="IPR027417">
    <property type="entry name" value="P-loop_NTPase"/>
</dbReference>
<keyword evidence="13" id="KW-1185">Reference proteome</keyword>
<evidence type="ECO:0000256" key="10">
    <source>
        <dbReference type="ARBA" id="ARBA00023136"/>
    </source>
</evidence>
<keyword evidence="5" id="KW-0547">Nucleotide-binding</keyword>
<dbReference type="InterPro" id="IPR050093">
    <property type="entry name" value="ABC_SmlMolc_Importer"/>
</dbReference>
<evidence type="ECO:0000256" key="2">
    <source>
        <dbReference type="ARBA" id="ARBA00022475"/>
    </source>
</evidence>
<keyword evidence="6 12" id="KW-0067">ATP-binding</keyword>